<comment type="caution">
    <text evidence="1">The sequence shown here is derived from an EMBL/GenBank/DDBJ whole genome shotgun (WGS) entry which is preliminary data.</text>
</comment>
<accession>A0A537JM13</accession>
<evidence type="ECO:0000313" key="2">
    <source>
        <dbReference type="Proteomes" id="UP000320048"/>
    </source>
</evidence>
<sequence>MRKLLVGVVIGLIVGLGVGAVAAFASYGFWTKVSQYIEKSETYQYGYEQGAWDAFSFLDAAHNKDGWDWDYFRKQMLCWDGESGKASQMHNYALEAAHRSNRQGYPNDNFASILLASACGQ</sequence>
<dbReference type="EMBL" id="VBAO01000027">
    <property type="protein sequence ID" value="TMI84520.1"/>
    <property type="molecule type" value="Genomic_DNA"/>
</dbReference>
<organism evidence="1 2">
    <name type="scientific">Candidatus Segetimicrobium genomatis</name>
    <dbReference type="NCBI Taxonomy" id="2569760"/>
    <lineage>
        <taxon>Bacteria</taxon>
        <taxon>Bacillati</taxon>
        <taxon>Candidatus Sysuimicrobiota</taxon>
        <taxon>Candidatus Sysuimicrobiia</taxon>
        <taxon>Candidatus Sysuimicrobiales</taxon>
        <taxon>Candidatus Segetimicrobiaceae</taxon>
        <taxon>Candidatus Segetimicrobium</taxon>
    </lineage>
</organism>
<gene>
    <name evidence="1" type="ORF">E6H04_01180</name>
</gene>
<reference evidence="1 2" key="1">
    <citation type="journal article" date="2019" name="Nat. Microbiol.">
        <title>Mediterranean grassland soil C-N compound turnover is dependent on rainfall and depth, and is mediated by genomically divergent microorganisms.</title>
        <authorList>
            <person name="Diamond S."/>
            <person name="Andeer P.F."/>
            <person name="Li Z."/>
            <person name="Crits-Christoph A."/>
            <person name="Burstein D."/>
            <person name="Anantharaman K."/>
            <person name="Lane K.R."/>
            <person name="Thomas B.C."/>
            <person name="Pan C."/>
            <person name="Northen T.R."/>
            <person name="Banfield J.F."/>
        </authorList>
    </citation>
    <scope>NUCLEOTIDE SEQUENCE [LARGE SCALE GENOMIC DNA]</scope>
    <source>
        <strain evidence="1">NP_7</strain>
    </source>
</reference>
<protein>
    <submittedName>
        <fullName evidence="1">Uncharacterized protein</fullName>
    </submittedName>
</protein>
<evidence type="ECO:0000313" key="1">
    <source>
        <dbReference type="EMBL" id="TMI84520.1"/>
    </source>
</evidence>
<proteinExistence type="predicted"/>
<name>A0A537JM13_9BACT</name>
<dbReference type="Proteomes" id="UP000320048">
    <property type="component" value="Unassembled WGS sequence"/>
</dbReference>
<dbReference type="AlphaFoldDB" id="A0A537JM13"/>